<reference evidence="2 3" key="1">
    <citation type="journal article" date="2018" name="Genome Res.">
        <title>The genomic architecture and molecular evolution of ant odorant receptors.</title>
        <authorList>
            <person name="McKenzie S.K."/>
            <person name="Kronauer D.J.C."/>
        </authorList>
    </citation>
    <scope>NUCLEOTIDE SEQUENCE [LARGE SCALE GENOMIC DNA]</scope>
    <source>
        <strain evidence="2">Clonal line C1</strain>
    </source>
</reference>
<dbReference type="Pfam" id="PF12762">
    <property type="entry name" value="DDE_Tnp_IS1595"/>
    <property type="match status" value="1"/>
</dbReference>
<dbReference type="AlphaFoldDB" id="A0A3L8D645"/>
<dbReference type="Proteomes" id="UP000279307">
    <property type="component" value="Chromosome 12"/>
</dbReference>
<dbReference type="InterPro" id="IPR024445">
    <property type="entry name" value="Tnp_ISXO2-like"/>
</dbReference>
<protein>
    <recommendedName>
        <fullName evidence="1">ISXO2-like transposase domain-containing protein</fullName>
    </recommendedName>
</protein>
<accession>A0A3L8D645</accession>
<feature type="domain" description="ISXO2-like transposase" evidence="1">
    <location>
        <begin position="143"/>
        <end position="283"/>
    </location>
</feature>
<organism evidence="2 3">
    <name type="scientific">Ooceraea biroi</name>
    <name type="common">Clonal raider ant</name>
    <name type="synonym">Cerapachys biroi</name>
    <dbReference type="NCBI Taxonomy" id="2015173"/>
    <lineage>
        <taxon>Eukaryota</taxon>
        <taxon>Metazoa</taxon>
        <taxon>Ecdysozoa</taxon>
        <taxon>Arthropoda</taxon>
        <taxon>Hexapoda</taxon>
        <taxon>Insecta</taxon>
        <taxon>Pterygota</taxon>
        <taxon>Neoptera</taxon>
        <taxon>Endopterygota</taxon>
        <taxon>Hymenoptera</taxon>
        <taxon>Apocrita</taxon>
        <taxon>Aculeata</taxon>
        <taxon>Formicoidea</taxon>
        <taxon>Formicidae</taxon>
        <taxon>Dorylinae</taxon>
        <taxon>Ooceraea</taxon>
    </lineage>
</organism>
<dbReference type="SMART" id="SM01126">
    <property type="entry name" value="DDE_Tnp_IS1595"/>
    <property type="match status" value="1"/>
</dbReference>
<dbReference type="PANTHER" id="PTHR47163">
    <property type="entry name" value="DDE_TNP_IS1595 DOMAIN-CONTAINING PROTEIN"/>
    <property type="match status" value="1"/>
</dbReference>
<dbReference type="OrthoDB" id="10052789at2759"/>
<evidence type="ECO:0000313" key="2">
    <source>
        <dbReference type="EMBL" id="RLU15709.1"/>
    </source>
</evidence>
<dbReference type="InterPro" id="IPR053164">
    <property type="entry name" value="IS1016-like_transposase"/>
</dbReference>
<proteinExistence type="predicted"/>
<gene>
    <name evidence="2" type="ORF">DMN91_011464</name>
</gene>
<evidence type="ECO:0000313" key="3">
    <source>
        <dbReference type="Proteomes" id="UP000279307"/>
    </source>
</evidence>
<comment type="caution">
    <text evidence="2">The sequence shown here is derived from an EMBL/GenBank/DDBJ whole genome shotgun (WGS) entry which is preliminary data.</text>
</comment>
<evidence type="ECO:0000259" key="1">
    <source>
        <dbReference type="SMART" id="SM01126"/>
    </source>
</evidence>
<dbReference type="EMBL" id="QOIP01000012">
    <property type="protein sequence ID" value="RLU15709.1"/>
    <property type="molecule type" value="Genomic_DNA"/>
</dbReference>
<dbReference type="NCBIfam" id="NF033547">
    <property type="entry name" value="transpos_IS1595"/>
    <property type="match status" value="1"/>
</dbReference>
<sequence>MLFHEFLHLTYDYKELIAFLAQKKVIRNQITCPRCNKLVHLNVEQSQSLMMHCSNMYYKKVRGRKRIRKTCNFKISALTNTWFVRAALDLPRICRLICYFLLLNSPRQLILQQELSITSHTAVDWINFCRELLAQWLSHNEEQIGGLNVIVEIDEAKFGRRKYHRERLITGQWLFGGIERHTGRFFVVPVEQRSSQILTPIILRHIAPGTIIHSDCWKAYNELKEHYTHQVVNHSEHFVDPHTGVHTQNIERVWRDIRHAIPKFGTRNYHYVHYLAEFVFKRKFQYSERICTFFEIMAQLYPLNENSTPANEES</sequence>
<name>A0A3L8D645_OOCBI</name>
<dbReference type="PANTHER" id="PTHR47163:SF2">
    <property type="entry name" value="SI:DKEY-17M8.2"/>
    <property type="match status" value="1"/>
</dbReference>